<evidence type="ECO:0000256" key="6">
    <source>
        <dbReference type="RuleBase" id="RU366058"/>
    </source>
</evidence>
<evidence type="ECO:0000313" key="10">
    <source>
        <dbReference type="Proteomes" id="UP000019141"/>
    </source>
</evidence>
<evidence type="ECO:0000256" key="4">
    <source>
        <dbReference type="ARBA" id="ARBA00022989"/>
    </source>
</evidence>
<dbReference type="HOGENOM" id="CLU_038944_4_1_7"/>
<keyword evidence="5 6" id="KW-0472">Membrane</keyword>
<sequence length="250" mass="26439">MKSQAHTTLAPSEAADTSTLNPARSSPLLRMLLLAALLITCAAAVYLSPLQQWLNPDSLEPLKGWIASMGAWGPLIFTLLTTVVVAVGAPRIWMAALGGFAFGWSAGAALALVGTLGGCWVTFTYARWLGREWVQARIGKRLTKLNDLLQHHGVVMTLVLRAAPIGNSHLSNLMLALSPISRGSFLIGTALGVLPTTVIYTLFGSAASGSTIGRLTTAALLLVTLSGVYYLLASRSTLVRNTLTVLSNKK</sequence>
<evidence type="ECO:0000256" key="5">
    <source>
        <dbReference type="ARBA" id="ARBA00023136"/>
    </source>
</evidence>
<proteinExistence type="inferred from homology"/>
<feature type="transmembrane region" description="Helical" evidence="6">
    <location>
        <begin position="183"/>
        <end position="203"/>
    </location>
</feature>
<feature type="transmembrane region" description="Helical" evidence="6">
    <location>
        <begin position="101"/>
        <end position="123"/>
    </location>
</feature>
<dbReference type="Proteomes" id="UP000019141">
    <property type="component" value="Unassembled WGS sequence"/>
</dbReference>
<dbReference type="InterPro" id="IPR032816">
    <property type="entry name" value="VTT_dom"/>
</dbReference>
<evidence type="ECO:0000259" key="8">
    <source>
        <dbReference type="Pfam" id="PF09335"/>
    </source>
</evidence>
<reference evidence="9 10" key="1">
    <citation type="journal article" date="2014" name="Nature">
        <title>An environmental bacterial taxon with a large and distinct metabolic repertoire.</title>
        <authorList>
            <person name="Wilson M.C."/>
            <person name="Mori T."/>
            <person name="Ruckert C."/>
            <person name="Uria A.R."/>
            <person name="Helf M.J."/>
            <person name="Takada K."/>
            <person name="Gernert C."/>
            <person name="Steffens U.A."/>
            <person name="Heycke N."/>
            <person name="Schmitt S."/>
            <person name="Rinke C."/>
            <person name="Helfrich E.J."/>
            <person name="Brachmann A.O."/>
            <person name="Gurgui C."/>
            <person name="Wakimoto T."/>
            <person name="Kracht M."/>
            <person name="Crusemann M."/>
            <person name="Hentschel U."/>
            <person name="Abe I."/>
            <person name="Matsunaga S."/>
            <person name="Kalinowski J."/>
            <person name="Takeyama H."/>
            <person name="Piel J."/>
        </authorList>
    </citation>
    <scope>NUCLEOTIDE SEQUENCE [LARGE SCALE GENOMIC DNA]</scope>
    <source>
        <strain evidence="10">TSY1</strain>
    </source>
</reference>
<comment type="subcellular location">
    <subcellularLocation>
        <location evidence="1 6">Cell membrane</location>
        <topology evidence="1 6">Multi-pass membrane protein</topology>
    </subcellularLocation>
</comment>
<evidence type="ECO:0000256" key="7">
    <source>
        <dbReference type="SAM" id="MobiDB-lite"/>
    </source>
</evidence>
<comment type="caution">
    <text evidence="9">The sequence shown here is derived from an EMBL/GenBank/DDBJ whole genome shotgun (WGS) entry which is preliminary data.</text>
</comment>
<keyword evidence="3 6" id="KW-0812">Transmembrane</keyword>
<dbReference type="AlphaFoldDB" id="W4LP05"/>
<dbReference type="PANTHER" id="PTHR12677:SF59">
    <property type="entry name" value="GOLGI APPARATUS MEMBRANE PROTEIN TVP38-RELATED"/>
    <property type="match status" value="1"/>
</dbReference>
<dbReference type="Pfam" id="PF09335">
    <property type="entry name" value="VTT_dom"/>
    <property type="match status" value="1"/>
</dbReference>
<organism evidence="9 10">
    <name type="scientific">Entotheonella factor</name>
    <dbReference type="NCBI Taxonomy" id="1429438"/>
    <lineage>
        <taxon>Bacteria</taxon>
        <taxon>Pseudomonadati</taxon>
        <taxon>Nitrospinota/Tectimicrobiota group</taxon>
        <taxon>Candidatus Tectimicrobiota</taxon>
        <taxon>Candidatus Entotheonellia</taxon>
        <taxon>Candidatus Entotheonellales</taxon>
        <taxon>Candidatus Entotheonellaceae</taxon>
        <taxon>Candidatus Entotheonella</taxon>
    </lineage>
</organism>
<keyword evidence="10" id="KW-1185">Reference proteome</keyword>
<dbReference type="EMBL" id="AZHW01000479">
    <property type="protein sequence ID" value="ETW99141.1"/>
    <property type="molecule type" value="Genomic_DNA"/>
</dbReference>
<dbReference type="GO" id="GO:0005886">
    <property type="term" value="C:plasma membrane"/>
    <property type="evidence" value="ECO:0007669"/>
    <property type="project" value="UniProtKB-SubCell"/>
</dbReference>
<feature type="transmembrane region" description="Helical" evidence="6">
    <location>
        <begin position="215"/>
        <end position="232"/>
    </location>
</feature>
<keyword evidence="4 6" id="KW-1133">Transmembrane helix</keyword>
<accession>W4LP05</accession>
<evidence type="ECO:0000256" key="3">
    <source>
        <dbReference type="ARBA" id="ARBA00022692"/>
    </source>
</evidence>
<feature type="transmembrane region" description="Helical" evidence="6">
    <location>
        <begin position="28"/>
        <end position="49"/>
    </location>
</feature>
<evidence type="ECO:0000256" key="2">
    <source>
        <dbReference type="ARBA" id="ARBA00022475"/>
    </source>
</evidence>
<feature type="domain" description="VTT" evidence="8">
    <location>
        <begin position="90"/>
        <end position="205"/>
    </location>
</feature>
<evidence type="ECO:0000256" key="1">
    <source>
        <dbReference type="ARBA" id="ARBA00004651"/>
    </source>
</evidence>
<feature type="region of interest" description="Disordered" evidence="7">
    <location>
        <begin position="1"/>
        <end position="20"/>
    </location>
</feature>
<comment type="similarity">
    <text evidence="6">Belongs to the TVP38/TMEM64 family.</text>
</comment>
<feature type="transmembrane region" description="Helical" evidence="6">
    <location>
        <begin position="69"/>
        <end position="89"/>
    </location>
</feature>
<protein>
    <recommendedName>
        <fullName evidence="6">TVP38/TMEM64 family membrane protein</fullName>
    </recommendedName>
</protein>
<gene>
    <name evidence="9" type="ORF">ETSY1_16115</name>
</gene>
<keyword evidence="2 6" id="KW-1003">Cell membrane</keyword>
<dbReference type="PANTHER" id="PTHR12677">
    <property type="entry name" value="GOLGI APPARATUS MEMBRANE PROTEIN TVP38-RELATED"/>
    <property type="match status" value="1"/>
</dbReference>
<dbReference type="InterPro" id="IPR015414">
    <property type="entry name" value="TMEM64"/>
</dbReference>
<evidence type="ECO:0000313" key="9">
    <source>
        <dbReference type="EMBL" id="ETW99141.1"/>
    </source>
</evidence>
<name>W4LP05_ENTF1</name>